<dbReference type="GeneID" id="5482999"/>
<dbReference type="Proteomes" id="UP000001312">
    <property type="component" value="Unassembled WGS sequence"/>
</dbReference>
<dbReference type="InParanoid" id="A7F368"/>
<evidence type="ECO:0000256" key="1">
    <source>
        <dbReference type="SAM" id="MobiDB-lite"/>
    </source>
</evidence>
<accession>A7F368</accession>
<protein>
    <submittedName>
        <fullName evidence="2">Uncharacterized protein</fullName>
    </submittedName>
</protein>
<dbReference type="KEGG" id="ssl:SS1G_11714"/>
<reference evidence="3" key="1">
    <citation type="journal article" date="2011" name="PLoS Genet.">
        <title>Genomic analysis of the necrotrophic fungal pathogens Sclerotinia sclerotiorum and Botrytis cinerea.</title>
        <authorList>
            <person name="Amselem J."/>
            <person name="Cuomo C.A."/>
            <person name="van Kan J.A."/>
            <person name="Viaud M."/>
            <person name="Benito E.P."/>
            <person name="Couloux A."/>
            <person name="Coutinho P.M."/>
            <person name="de Vries R.P."/>
            <person name="Dyer P.S."/>
            <person name="Fillinger S."/>
            <person name="Fournier E."/>
            <person name="Gout L."/>
            <person name="Hahn M."/>
            <person name="Kohn L."/>
            <person name="Lapalu N."/>
            <person name="Plummer K.M."/>
            <person name="Pradier J.M."/>
            <person name="Quevillon E."/>
            <person name="Sharon A."/>
            <person name="Simon A."/>
            <person name="ten Have A."/>
            <person name="Tudzynski B."/>
            <person name="Tudzynski P."/>
            <person name="Wincker P."/>
            <person name="Andrew M."/>
            <person name="Anthouard V."/>
            <person name="Beever R.E."/>
            <person name="Beffa R."/>
            <person name="Benoit I."/>
            <person name="Bouzid O."/>
            <person name="Brault B."/>
            <person name="Chen Z."/>
            <person name="Choquer M."/>
            <person name="Collemare J."/>
            <person name="Cotton P."/>
            <person name="Danchin E.G."/>
            <person name="Da Silva C."/>
            <person name="Gautier A."/>
            <person name="Giraud C."/>
            <person name="Giraud T."/>
            <person name="Gonzalez C."/>
            <person name="Grossetete S."/>
            <person name="Guldener U."/>
            <person name="Henrissat B."/>
            <person name="Howlett B.J."/>
            <person name="Kodira C."/>
            <person name="Kretschmer M."/>
            <person name="Lappartient A."/>
            <person name="Leroch M."/>
            <person name="Levis C."/>
            <person name="Mauceli E."/>
            <person name="Neuveglise C."/>
            <person name="Oeser B."/>
            <person name="Pearson M."/>
            <person name="Poulain J."/>
            <person name="Poussereau N."/>
            <person name="Quesneville H."/>
            <person name="Rascle C."/>
            <person name="Schumacher J."/>
            <person name="Segurens B."/>
            <person name="Sexton A."/>
            <person name="Silva E."/>
            <person name="Sirven C."/>
            <person name="Soanes D.M."/>
            <person name="Talbot N.J."/>
            <person name="Templeton M."/>
            <person name="Yandava C."/>
            <person name="Yarden O."/>
            <person name="Zeng Q."/>
            <person name="Rollins J.A."/>
            <person name="Lebrun M.H."/>
            <person name="Dickman M."/>
        </authorList>
    </citation>
    <scope>NUCLEOTIDE SEQUENCE [LARGE SCALE GENOMIC DNA]</scope>
    <source>
        <strain evidence="3">ATCC 18683 / 1980 / Ss-1</strain>
    </source>
</reference>
<organism evidence="2 3">
    <name type="scientific">Sclerotinia sclerotiorum (strain ATCC 18683 / 1980 / Ss-1)</name>
    <name type="common">White mold</name>
    <name type="synonym">Whetzelinia sclerotiorum</name>
    <dbReference type="NCBI Taxonomy" id="665079"/>
    <lineage>
        <taxon>Eukaryota</taxon>
        <taxon>Fungi</taxon>
        <taxon>Dikarya</taxon>
        <taxon>Ascomycota</taxon>
        <taxon>Pezizomycotina</taxon>
        <taxon>Leotiomycetes</taxon>
        <taxon>Helotiales</taxon>
        <taxon>Sclerotiniaceae</taxon>
        <taxon>Sclerotinia</taxon>
    </lineage>
</organism>
<dbReference type="EMBL" id="CH476640">
    <property type="protein sequence ID" value="EDN97189.1"/>
    <property type="molecule type" value="Genomic_DNA"/>
</dbReference>
<dbReference type="RefSeq" id="XP_001586685.1">
    <property type="nucleotide sequence ID" value="XM_001586635.1"/>
</dbReference>
<evidence type="ECO:0000313" key="3">
    <source>
        <dbReference type="Proteomes" id="UP000001312"/>
    </source>
</evidence>
<sequence length="59" mass="6070">MISPGKESGDIGRSQQITGQSLAPKPQHQFSGVLLAADTSLGEGGNAHNIQLLCGLVLK</sequence>
<evidence type="ECO:0000313" key="2">
    <source>
        <dbReference type="EMBL" id="EDN97189.1"/>
    </source>
</evidence>
<feature type="region of interest" description="Disordered" evidence="1">
    <location>
        <begin position="1"/>
        <end position="25"/>
    </location>
</feature>
<keyword evidence="3" id="KW-1185">Reference proteome</keyword>
<name>A7F368_SCLS1</name>
<proteinExistence type="predicted"/>
<dbReference type="AlphaFoldDB" id="A7F368"/>
<gene>
    <name evidence="2" type="ORF">SS1G_11714</name>
</gene>